<dbReference type="GeneID" id="20321785"/>
<name>A0A074ZNA3_OPIVI</name>
<sequence length="89" mass="9709">MRIPRNISSLVTEQVPGQDGEMAVVRGKTAQWLESEFTDQNVRSPNPTSASRLSLSRLRQPGSIRALVLSSGGMAARRQKGATAERVFL</sequence>
<evidence type="ECO:0000313" key="3">
    <source>
        <dbReference type="Proteomes" id="UP000054324"/>
    </source>
</evidence>
<dbReference type="CTD" id="20321785"/>
<dbReference type="AlphaFoldDB" id="A0A074ZNA3"/>
<evidence type="ECO:0000313" key="2">
    <source>
        <dbReference type="EMBL" id="KER24820.1"/>
    </source>
</evidence>
<dbReference type="EMBL" id="KL596796">
    <property type="protein sequence ID" value="KER24820.1"/>
    <property type="molecule type" value="Genomic_DNA"/>
</dbReference>
<dbReference type="KEGG" id="ovi:T265_07606"/>
<reference evidence="2 3" key="1">
    <citation type="submission" date="2013-11" db="EMBL/GenBank/DDBJ databases">
        <title>Opisthorchis viverrini - life in the bile duct.</title>
        <authorList>
            <person name="Young N.D."/>
            <person name="Nagarajan N."/>
            <person name="Lin S.J."/>
            <person name="Korhonen P.K."/>
            <person name="Jex A.R."/>
            <person name="Hall R.S."/>
            <person name="Safavi-Hemami H."/>
            <person name="Kaewkong W."/>
            <person name="Bertrand D."/>
            <person name="Gao S."/>
            <person name="Seet Q."/>
            <person name="Wongkham S."/>
            <person name="Teh B.T."/>
            <person name="Wongkham C."/>
            <person name="Intapan P.M."/>
            <person name="Maleewong W."/>
            <person name="Yang X."/>
            <person name="Hu M."/>
            <person name="Wang Z."/>
            <person name="Hofmann A."/>
            <person name="Sternberg P.W."/>
            <person name="Tan P."/>
            <person name="Wang J."/>
            <person name="Gasser R.B."/>
        </authorList>
    </citation>
    <scope>NUCLEOTIDE SEQUENCE [LARGE SCALE GENOMIC DNA]</scope>
</reference>
<accession>A0A074ZNA3</accession>
<dbReference type="OrthoDB" id="191995at2759"/>
<organism evidence="2 3">
    <name type="scientific">Opisthorchis viverrini</name>
    <name type="common">Southeast Asian liver fluke</name>
    <dbReference type="NCBI Taxonomy" id="6198"/>
    <lineage>
        <taxon>Eukaryota</taxon>
        <taxon>Metazoa</taxon>
        <taxon>Spiralia</taxon>
        <taxon>Lophotrochozoa</taxon>
        <taxon>Platyhelminthes</taxon>
        <taxon>Trematoda</taxon>
        <taxon>Digenea</taxon>
        <taxon>Opisthorchiida</taxon>
        <taxon>Opisthorchiata</taxon>
        <taxon>Opisthorchiidae</taxon>
        <taxon>Opisthorchis</taxon>
    </lineage>
</organism>
<evidence type="ECO:0000256" key="1">
    <source>
        <dbReference type="SAM" id="MobiDB-lite"/>
    </source>
</evidence>
<proteinExistence type="predicted"/>
<dbReference type="Proteomes" id="UP000054324">
    <property type="component" value="Unassembled WGS sequence"/>
</dbReference>
<dbReference type="RefSeq" id="XP_009171434.1">
    <property type="nucleotide sequence ID" value="XM_009173170.1"/>
</dbReference>
<keyword evidence="3" id="KW-1185">Reference proteome</keyword>
<feature type="compositionally biased region" description="Polar residues" evidence="1">
    <location>
        <begin position="38"/>
        <end position="50"/>
    </location>
</feature>
<feature type="region of interest" description="Disordered" evidence="1">
    <location>
        <begin position="36"/>
        <end position="56"/>
    </location>
</feature>
<protein>
    <submittedName>
        <fullName evidence="2">Uncharacterized protein</fullName>
    </submittedName>
</protein>
<gene>
    <name evidence="2" type="ORF">T265_07606</name>
</gene>